<reference evidence="7 8" key="1">
    <citation type="journal article" date="2008" name="Int. J. Syst. Evol. Microbiol.">
        <title>Neptunomonas japonica sp. nov., an Osedax japonicus symbiont-like bacterium isolated from sediment adjacent to sperm whale carcasses off Kagoshima, Japan.</title>
        <authorList>
            <person name="Miyazaki M."/>
            <person name="Nogi Y."/>
            <person name="Fujiwara Y."/>
            <person name="Kawato M."/>
            <person name="Kubokawa K."/>
            <person name="Horikoshi K."/>
        </authorList>
    </citation>
    <scope>NUCLEOTIDE SEQUENCE [LARGE SCALE GENOMIC DNA]</scope>
    <source>
        <strain evidence="7 8">JAMM 1380</strain>
    </source>
</reference>
<dbReference type="InterPro" id="IPR042099">
    <property type="entry name" value="ANL_N_sf"/>
</dbReference>
<evidence type="ECO:0000256" key="1">
    <source>
        <dbReference type="ARBA" id="ARBA00006432"/>
    </source>
</evidence>
<dbReference type="Gene3D" id="3.30.300.30">
    <property type="match status" value="1"/>
</dbReference>
<feature type="domain" description="AMP-dependent synthetase/ligase" evidence="5">
    <location>
        <begin position="30"/>
        <end position="407"/>
    </location>
</feature>
<keyword evidence="2 7" id="KW-0436">Ligase</keyword>
<dbReference type="Pfam" id="PF13193">
    <property type="entry name" value="AMP-binding_C"/>
    <property type="match status" value="1"/>
</dbReference>
<feature type="domain" description="AMP-binding enzyme C-terminal" evidence="6">
    <location>
        <begin position="457"/>
        <end position="531"/>
    </location>
</feature>
<evidence type="ECO:0000313" key="7">
    <source>
        <dbReference type="EMBL" id="BBB31453.1"/>
    </source>
</evidence>
<dbReference type="Proteomes" id="UP000595332">
    <property type="component" value="Chromosome"/>
</dbReference>
<keyword evidence="3" id="KW-0276">Fatty acid metabolism</keyword>
<dbReference type="PANTHER" id="PTHR43859:SF4">
    <property type="entry name" value="BUTANOATE--COA LIGASE AAE1-RELATED"/>
    <property type="match status" value="1"/>
</dbReference>
<evidence type="ECO:0000259" key="5">
    <source>
        <dbReference type="Pfam" id="PF00501"/>
    </source>
</evidence>
<keyword evidence="4" id="KW-0443">Lipid metabolism</keyword>
<evidence type="ECO:0000313" key="8">
    <source>
        <dbReference type="Proteomes" id="UP000595332"/>
    </source>
</evidence>
<dbReference type="FunFam" id="3.30.300.30:FF:000008">
    <property type="entry name" value="2,3-dihydroxybenzoate-AMP ligase"/>
    <property type="match status" value="1"/>
</dbReference>
<protein>
    <submittedName>
        <fullName evidence="7">Fatty-acyl-CoA synthase</fullName>
        <ecNumber evidence="7">6.2.1.-</ecNumber>
    </submittedName>
</protein>
<dbReference type="SUPFAM" id="SSF56801">
    <property type="entry name" value="Acetyl-CoA synthetase-like"/>
    <property type="match status" value="1"/>
</dbReference>
<keyword evidence="8" id="KW-1185">Reference proteome</keyword>
<name>A0A7R6PXN0_9GAMM</name>
<dbReference type="EMBL" id="AP014546">
    <property type="protein sequence ID" value="BBB31453.1"/>
    <property type="molecule type" value="Genomic_DNA"/>
</dbReference>
<dbReference type="NCBIfam" id="NF006020">
    <property type="entry name" value="PRK08162.1"/>
    <property type="match status" value="1"/>
</dbReference>
<accession>A0A7R6PXN0</accession>
<evidence type="ECO:0000256" key="3">
    <source>
        <dbReference type="ARBA" id="ARBA00022832"/>
    </source>
</evidence>
<dbReference type="EC" id="6.2.1.-" evidence="7"/>
<dbReference type="InterPro" id="IPR000873">
    <property type="entry name" value="AMP-dep_synth/lig_dom"/>
</dbReference>
<gene>
    <name evidence="7" type="ORF">NEJAP_3515</name>
</gene>
<dbReference type="GO" id="GO:0016874">
    <property type="term" value="F:ligase activity"/>
    <property type="evidence" value="ECO:0007669"/>
    <property type="project" value="UniProtKB-KW"/>
</dbReference>
<organism evidence="7 8">
    <name type="scientific">Neptunomonas japonica JAMM 1380</name>
    <dbReference type="NCBI Taxonomy" id="1441457"/>
    <lineage>
        <taxon>Bacteria</taxon>
        <taxon>Pseudomonadati</taxon>
        <taxon>Pseudomonadota</taxon>
        <taxon>Gammaproteobacteria</taxon>
        <taxon>Oceanospirillales</taxon>
        <taxon>Oceanospirillaceae</taxon>
        <taxon>Neptunomonas</taxon>
    </lineage>
</organism>
<dbReference type="CDD" id="cd12118">
    <property type="entry name" value="ttLC_FACS_AEE21_like"/>
    <property type="match status" value="1"/>
</dbReference>
<evidence type="ECO:0000259" key="6">
    <source>
        <dbReference type="Pfam" id="PF13193"/>
    </source>
</evidence>
<dbReference type="KEGG" id="njp:NEJAP_3515"/>
<dbReference type="InterPro" id="IPR025110">
    <property type="entry name" value="AMP-bd_C"/>
</dbReference>
<evidence type="ECO:0000256" key="2">
    <source>
        <dbReference type="ARBA" id="ARBA00022598"/>
    </source>
</evidence>
<comment type="similarity">
    <text evidence="1">Belongs to the ATP-dependent AMP-binding enzyme family.</text>
</comment>
<dbReference type="InterPro" id="IPR020845">
    <property type="entry name" value="AMP-binding_CS"/>
</dbReference>
<dbReference type="RefSeq" id="WP_201348520.1">
    <property type="nucleotide sequence ID" value="NZ_AP014546.1"/>
</dbReference>
<proteinExistence type="inferred from homology"/>
<dbReference type="AlphaFoldDB" id="A0A7R6PXN0"/>
<dbReference type="InterPro" id="IPR045851">
    <property type="entry name" value="AMP-bd_C_sf"/>
</dbReference>
<sequence length="545" mass="59250">MENNNKSPYESGLGKVPANFEALSPVPFIERAASVYPNRPAVIYGDLVRSWKDTYTRCCQLADALEKRGIGKGDTIAALLPNLPEMLELHFAAPMVGAVLNAQNIRLDADTIAFMLNHSQANVLMVDAEFASLARAALLQCDHSVLVVDVEDVVSGFDEHIGSLTYEQLLQEGDASYQWSLPDDEWQAIALNYTSGTTGNPKGVVYHHRGAYQNALSNILGQNLPPHAVYLWTLPMFHCNGWCYPWSVTAVAGTHVCLRNVRAADIFTALSAYKVTHFCGAPIVLNMMLNAPEAANIVLEQEVTVTTGGAAPPAAIIEGMERLGIKVVHAYGLTETYGPSVFCDFQQAWAELPMEKKAAKMARQGVRAPAVGRLMVANALTLEPLPHDGESMGEVFIRGNTVMKGYLANPQATQEAFQGGWFHTGDLAVCHPDGYIEVKDRAKDIIISGGENISTLEVENTLYQHPDILEAAVVALSDDKWGEVPCAVITLKAGADVSADDLIQFCRARLAHFKCPKQVVFSALPKTSTGKIQKFALRELVKTAQ</sequence>
<evidence type="ECO:0000256" key="4">
    <source>
        <dbReference type="ARBA" id="ARBA00023098"/>
    </source>
</evidence>
<dbReference type="PANTHER" id="PTHR43859">
    <property type="entry name" value="ACYL-ACTIVATING ENZYME"/>
    <property type="match status" value="1"/>
</dbReference>
<dbReference type="Pfam" id="PF00501">
    <property type="entry name" value="AMP-binding"/>
    <property type="match status" value="1"/>
</dbReference>
<dbReference type="PROSITE" id="PS00455">
    <property type="entry name" value="AMP_BINDING"/>
    <property type="match status" value="1"/>
</dbReference>
<dbReference type="Gene3D" id="3.40.50.12780">
    <property type="entry name" value="N-terminal domain of ligase-like"/>
    <property type="match status" value="1"/>
</dbReference>
<dbReference type="GO" id="GO:0006631">
    <property type="term" value="P:fatty acid metabolic process"/>
    <property type="evidence" value="ECO:0007669"/>
    <property type="project" value="UniProtKB-KW"/>
</dbReference>